<keyword evidence="3" id="KW-0808">Transferase</keyword>
<evidence type="ECO:0000259" key="10">
    <source>
        <dbReference type="PROSITE" id="PS50943"/>
    </source>
</evidence>
<dbReference type="SUPFAM" id="SSF47413">
    <property type="entry name" value="lambda repressor-like DNA-binding domains"/>
    <property type="match status" value="1"/>
</dbReference>
<proteinExistence type="inferred from homology"/>
<organism evidence="11 12">
    <name type="scientific">Leekyejoonella antrihumi</name>
    <dbReference type="NCBI Taxonomy" id="1660198"/>
    <lineage>
        <taxon>Bacteria</taxon>
        <taxon>Bacillati</taxon>
        <taxon>Actinomycetota</taxon>
        <taxon>Actinomycetes</taxon>
        <taxon>Micrococcales</taxon>
        <taxon>Dermacoccaceae</taxon>
        <taxon>Leekyejoonella</taxon>
    </lineage>
</organism>
<evidence type="ECO:0000256" key="6">
    <source>
        <dbReference type="ARBA" id="ARBA00022741"/>
    </source>
</evidence>
<keyword evidence="5" id="KW-0479">Metal-binding</keyword>
<dbReference type="PANTHER" id="PTHR33571">
    <property type="entry name" value="SSL8005 PROTEIN"/>
    <property type="match status" value="1"/>
</dbReference>
<keyword evidence="6" id="KW-0547">Nucleotide-binding</keyword>
<dbReference type="InterPro" id="IPR052038">
    <property type="entry name" value="Type-VII_TA_antitoxin"/>
</dbReference>
<evidence type="ECO:0000256" key="8">
    <source>
        <dbReference type="ARBA" id="ARBA00022842"/>
    </source>
</evidence>
<dbReference type="InterPro" id="IPR010982">
    <property type="entry name" value="Lambda_DNA-bd_dom_sf"/>
</dbReference>
<keyword evidence="12" id="KW-1185">Reference proteome</keyword>
<dbReference type="GO" id="GO:0003677">
    <property type="term" value="F:DNA binding"/>
    <property type="evidence" value="ECO:0007669"/>
    <property type="project" value="InterPro"/>
</dbReference>
<comment type="caution">
    <text evidence="11">The sequence shown here is derived from an EMBL/GenBank/DDBJ whole genome shotgun (WGS) entry which is preliminary data.</text>
</comment>
<keyword evidence="4" id="KW-0548">Nucleotidyltransferase</keyword>
<dbReference type="PROSITE" id="PS50943">
    <property type="entry name" value="HTH_CROC1"/>
    <property type="match status" value="1"/>
</dbReference>
<dbReference type="CDD" id="cd00093">
    <property type="entry name" value="HTH_XRE"/>
    <property type="match status" value="1"/>
</dbReference>
<dbReference type="EMBL" id="VCQV01000002">
    <property type="protein sequence ID" value="TWP38521.1"/>
    <property type="molecule type" value="Genomic_DNA"/>
</dbReference>
<dbReference type="Proteomes" id="UP000320244">
    <property type="component" value="Unassembled WGS sequence"/>
</dbReference>
<dbReference type="Pfam" id="PF01381">
    <property type="entry name" value="HTH_3"/>
    <property type="match status" value="1"/>
</dbReference>
<dbReference type="CDD" id="cd05403">
    <property type="entry name" value="NT_KNTase_like"/>
    <property type="match status" value="1"/>
</dbReference>
<dbReference type="InterPro" id="IPR001387">
    <property type="entry name" value="Cro/C1-type_HTH"/>
</dbReference>
<reference evidence="11 12" key="1">
    <citation type="submission" date="2019-05" db="EMBL/GenBank/DDBJ databases">
        <authorList>
            <person name="Lee S.D."/>
        </authorList>
    </citation>
    <scope>NUCLEOTIDE SEQUENCE [LARGE SCALE GENOMIC DNA]</scope>
    <source>
        <strain evidence="11 12">C5-26</strain>
    </source>
</reference>
<keyword evidence="8" id="KW-0460">Magnesium</keyword>
<evidence type="ECO:0000256" key="9">
    <source>
        <dbReference type="ARBA" id="ARBA00038276"/>
    </source>
</evidence>
<comment type="cofactor">
    <cofactor evidence="1">
        <name>Mg(2+)</name>
        <dbReference type="ChEBI" id="CHEBI:18420"/>
    </cofactor>
</comment>
<dbReference type="GO" id="GO:0016779">
    <property type="term" value="F:nucleotidyltransferase activity"/>
    <property type="evidence" value="ECO:0007669"/>
    <property type="project" value="UniProtKB-KW"/>
</dbReference>
<keyword evidence="2" id="KW-1277">Toxin-antitoxin system</keyword>
<dbReference type="GO" id="GO:0046872">
    <property type="term" value="F:metal ion binding"/>
    <property type="evidence" value="ECO:0007669"/>
    <property type="project" value="UniProtKB-KW"/>
</dbReference>
<gene>
    <name evidence="11" type="ORF">FGL98_01620</name>
</gene>
<dbReference type="SMART" id="SM00530">
    <property type="entry name" value="HTH_XRE"/>
    <property type="match status" value="1"/>
</dbReference>
<dbReference type="GO" id="GO:0005524">
    <property type="term" value="F:ATP binding"/>
    <property type="evidence" value="ECO:0007669"/>
    <property type="project" value="UniProtKB-KW"/>
</dbReference>
<evidence type="ECO:0000313" key="11">
    <source>
        <dbReference type="EMBL" id="TWP38521.1"/>
    </source>
</evidence>
<reference evidence="11 12" key="2">
    <citation type="submission" date="2019-08" db="EMBL/GenBank/DDBJ databases">
        <title>Jejuicoccus antrihumi gen. nov., sp. nov., a new member of the family Dermacoccaceae isolated from a cave.</title>
        <authorList>
            <person name="Schumann P."/>
            <person name="Kim I.S."/>
        </authorList>
    </citation>
    <scope>NUCLEOTIDE SEQUENCE [LARGE SCALE GENOMIC DNA]</scope>
    <source>
        <strain evidence="11 12">C5-26</strain>
    </source>
</reference>
<comment type="similarity">
    <text evidence="9">Belongs to the MntA antitoxin family.</text>
</comment>
<evidence type="ECO:0000256" key="5">
    <source>
        <dbReference type="ARBA" id="ARBA00022723"/>
    </source>
</evidence>
<evidence type="ECO:0000256" key="2">
    <source>
        <dbReference type="ARBA" id="ARBA00022649"/>
    </source>
</evidence>
<feature type="domain" description="HTH cro/C1-type" evidence="10">
    <location>
        <begin position="7"/>
        <end position="61"/>
    </location>
</feature>
<dbReference type="Gene3D" id="3.30.460.10">
    <property type="entry name" value="Beta Polymerase, domain 2"/>
    <property type="match status" value="1"/>
</dbReference>
<dbReference type="PANTHER" id="PTHR33571:SF12">
    <property type="entry name" value="BSL3053 PROTEIN"/>
    <property type="match status" value="1"/>
</dbReference>
<name>A0A563E8J2_9MICO</name>
<dbReference type="OrthoDB" id="9803128at2"/>
<evidence type="ECO:0000313" key="12">
    <source>
        <dbReference type="Proteomes" id="UP000320244"/>
    </source>
</evidence>
<accession>A0A563E8J2</accession>
<evidence type="ECO:0000256" key="7">
    <source>
        <dbReference type="ARBA" id="ARBA00022840"/>
    </source>
</evidence>
<dbReference type="Gene3D" id="1.10.260.40">
    <property type="entry name" value="lambda repressor-like DNA-binding domains"/>
    <property type="match status" value="1"/>
</dbReference>
<dbReference type="InterPro" id="IPR043519">
    <property type="entry name" value="NT_sf"/>
</dbReference>
<evidence type="ECO:0000256" key="3">
    <source>
        <dbReference type="ARBA" id="ARBA00022679"/>
    </source>
</evidence>
<sequence length="147" mass="15571">MITGMDVRAMRQRAKLSQRELAGATGIAQPNISAYESGRLTPSTATLARIEEATRVRPSVLLARMRAQVTAVAARHHASNLRVFGSVATGSDTSSSDLDLLVHFSDTASLYDQIGLTQELEALLGVSVDVISDGAVGVERIEHAVAV</sequence>
<evidence type="ECO:0000256" key="1">
    <source>
        <dbReference type="ARBA" id="ARBA00001946"/>
    </source>
</evidence>
<dbReference type="AlphaFoldDB" id="A0A563E8J2"/>
<dbReference type="Pfam" id="PF01909">
    <property type="entry name" value="NTP_transf_2"/>
    <property type="match status" value="1"/>
</dbReference>
<protein>
    <submittedName>
        <fullName evidence="11">XRE family transcriptional regulator</fullName>
    </submittedName>
</protein>
<keyword evidence="7" id="KW-0067">ATP-binding</keyword>
<evidence type="ECO:0000256" key="4">
    <source>
        <dbReference type="ARBA" id="ARBA00022695"/>
    </source>
</evidence>
<dbReference type="SUPFAM" id="SSF81301">
    <property type="entry name" value="Nucleotidyltransferase"/>
    <property type="match status" value="1"/>
</dbReference>
<dbReference type="InterPro" id="IPR002934">
    <property type="entry name" value="Polymerase_NTP_transf_dom"/>
</dbReference>